<dbReference type="Pfam" id="PF13570">
    <property type="entry name" value="Beta-prop_ACSF4"/>
    <property type="match status" value="1"/>
</dbReference>
<keyword evidence="5" id="KW-1185">Reference proteome</keyword>
<sequence length="864" mass="97173">MKFKHGYYKMFVNTCAKYPSRVAMRHHCDGQFINYTYSELYGICEYLSQNMQQLNCNKNIIGLITDRNIIIPCLIASAHKCSSIFMFLDPEQDFHSIINEMQFDFLISVRNVNSRSTEILNREPDKSLTIFDLVVDMYCVQSKNIHNRICSEQPSFIASTSGSTGNPKLIQVPIQCLQPNIDDLTKIFQITPGDVIYFSTPLTFDPSMVEILLAITNGASLLIAPEKSCLLFPEDLENSITVWQTTPSKFFQLSNTEIMNRILSANSTLRILALGGEPLIVSKTRKCIIFNRNTGNEEVNSLKFLDTNDVGEQKNGTIYYRGRRDDIIKRFGHKINLQSIESTIMLCPRVNSCSCVWLPKPMLLITYFSSDTLNSQELGDFLKCKLDDKCWPDKIVRVDNLPINPHGKVSRKLLAQMFEKLSPLKQSVKNLKNVLLKELKVTLNRNFTYDEVKDMDFYAIGGTSFLAMSMCNKISLTSPQFGKLILPYLLSQRHTIDEIVQLASKELDVESHKPRKRLRRTKSISNESNTLSRTQTTNKSVVGVSSPVEFMVVWTYDTGKCVDCSPTLFQHEFTLYVTAGSHSGKVVVCDAISGFTRGVIKVKSRIEAPVFCTAEAPSTVPCGIVGAYDGTVLCFTLEECKELWRANIGCMIKSKVTCCNGVLFVAAYDGNSEYVLLGTLSGVCASIHTQTRTVVWRGTLSSPVFASPALYDNDKYVVFAEVNGEIHCRTVEKGIKIWKYQGARGNIFSSIHIREVETYKWQMIFGCHDSHVYSIIVKNFQPCLTWKTQLPSAVYSTPSRISDKLVVAASNNGVLSILEVDTGTVIADFALPNETFSSPAVYGDYIFIGCRNDHIYGIKYVLNF</sequence>
<dbReference type="GO" id="GO:0043041">
    <property type="term" value="P:amino acid activation for nonribosomal peptide biosynthetic process"/>
    <property type="evidence" value="ECO:0007669"/>
    <property type="project" value="TreeGrafter"/>
</dbReference>
<dbReference type="InterPro" id="IPR045851">
    <property type="entry name" value="AMP-bd_C_sf"/>
</dbReference>
<dbReference type="Gene3D" id="3.40.50.12780">
    <property type="entry name" value="N-terminal domain of ligase-like"/>
    <property type="match status" value="1"/>
</dbReference>
<dbReference type="EMBL" id="FZQP02000637">
    <property type="protein sequence ID" value="VVC89811.1"/>
    <property type="molecule type" value="Genomic_DNA"/>
</dbReference>
<dbReference type="InterPro" id="IPR052091">
    <property type="entry name" value="Beta-ala_Activ/Resist"/>
</dbReference>
<dbReference type="Pfam" id="PF00501">
    <property type="entry name" value="AMP-binding"/>
    <property type="match status" value="1"/>
</dbReference>
<name>A0A5E4PUW8_9NEOP</name>
<dbReference type="Proteomes" id="UP000324832">
    <property type="component" value="Unassembled WGS sequence"/>
</dbReference>
<dbReference type="Gene3D" id="2.130.10.10">
    <property type="entry name" value="YVTN repeat-like/Quinoprotein amine dehydrogenase"/>
    <property type="match status" value="1"/>
</dbReference>
<feature type="domain" description="AMP-dependent synthetase/ligase" evidence="2">
    <location>
        <begin position="13"/>
        <end position="282"/>
    </location>
</feature>
<evidence type="ECO:0000313" key="5">
    <source>
        <dbReference type="Proteomes" id="UP000324832"/>
    </source>
</evidence>
<feature type="compositionally biased region" description="Polar residues" evidence="1">
    <location>
        <begin position="523"/>
        <end position="538"/>
    </location>
</feature>
<dbReference type="InterPro" id="IPR011047">
    <property type="entry name" value="Quinoprotein_ADH-like_sf"/>
</dbReference>
<dbReference type="PANTHER" id="PTHR44394:SF1">
    <property type="entry name" value="BETA-ALANINE-ACTIVATING ENZYME"/>
    <property type="match status" value="1"/>
</dbReference>
<dbReference type="AlphaFoldDB" id="A0A5E4PUW8"/>
<protein>
    <submittedName>
        <fullName evidence="4">Uncharacterized protein</fullName>
    </submittedName>
</protein>
<dbReference type="InterPro" id="IPR000873">
    <property type="entry name" value="AMP-dep_synth/lig_dom"/>
</dbReference>
<dbReference type="Gene3D" id="2.40.10.480">
    <property type="match status" value="1"/>
</dbReference>
<evidence type="ECO:0000313" key="4">
    <source>
        <dbReference type="EMBL" id="VVC89811.1"/>
    </source>
</evidence>
<dbReference type="PANTHER" id="PTHR44394">
    <property type="entry name" value="BETA-ALANINE-ACTIVATING ENZYME"/>
    <property type="match status" value="1"/>
</dbReference>
<evidence type="ECO:0000259" key="3">
    <source>
        <dbReference type="Pfam" id="PF13570"/>
    </source>
</evidence>
<organism evidence="4 5">
    <name type="scientific">Leptidea sinapis</name>
    <dbReference type="NCBI Taxonomy" id="189913"/>
    <lineage>
        <taxon>Eukaryota</taxon>
        <taxon>Metazoa</taxon>
        <taxon>Ecdysozoa</taxon>
        <taxon>Arthropoda</taxon>
        <taxon>Hexapoda</taxon>
        <taxon>Insecta</taxon>
        <taxon>Pterygota</taxon>
        <taxon>Neoptera</taxon>
        <taxon>Endopterygota</taxon>
        <taxon>Lepidoptera</taxon>
        <taxon>Glossata</taxon>
        <taxon>Ditrysia</taxon>
        <taxon>Papilionoidea</taxon>
        <taxon>Pieridae</taxon>
        <taxon>Dismorphiinae</taxon>
        <taxon>Leptidea</taxon>
    </lineage>
</organism>
<feature type="domain" description="Pyrrolo-quinoline quinone repeat" evidence="3">
    <location>
        <begin position="672"/>
        <end position="859"/>
    </location>
</feature>
<dbReference type="Gene3D" id="3.30.300.30">
    <property type="match status" value="1"/>
</dbReference>
<dbReference type="InterPro" id="IPR015943">
    <property type="entry name" value="WD40/YVTN_repeat-like_dom_sf"/>
</dbReference>
<proteinExistence type="predicted"/>
<dbReference type="InterPro" id="IPR042099">
    <property type="entry name" value="ANL_N_sf"/>
</dbReference>
<dbReference type="InterPro" id="IPR002372">
    <property type="entry name" value="PQQ_rpt_dom"/>
</dbReference>
<gene>
    <name evidence="4" type="ORF">LSINAPIS_LOCUS2857</name>
</gene>
<evidence type="ECO:0000259" key="2">
    <source>
        <dbReference type="Pfam" id="PF00501"/>
    </source>
</evidence>
<accession>A0A5E4PUW8</accession>
<dbReference type="SUPFAM" id="SSF56801">
    <property type="entry name" value="Acetyl-CoA synthetase-like"/>
    <property type="match status" value="1"/>
</dbReference>
<reference evidence="4 5" key="1">
    <citation type="submission" date="2017-07" db="EMBL/GenBank/DDBJ databases">
        <authorList>
            <person name="Talla V."/>
            <person name="Backstrom N."/>
        </authorList>
    </citation>
    <scope>NUCLEOTIDE SEQUENCE [LARGE SCALE GENOMIC DNA]</scope>
</reference>
<dbReference type="SUPFAM" id="SSF50998">
    <property type="entry name" value="Quinoprotein alcohol dehydrogenase-like"/>
    <property type="match status" value="1"/>
</dbReference>
<feature type="region of interest" description="Disordered" evidence="1">
    <location>
        <begin position="514"/>
        <end position="538"/>
    </location>
</feature>
<evidence type="ECO:0000256" key="1">
    <source>
        <dbReference type="SAM" id="MobiDB-lite"/>
    </source>
</evidence>